<dbReference type="Pfam" id="PF01973">
    <property type="entry name" value="MptE-like"/>
    <property type="match status" value="1"/>
</dbReference>
<dbReference type="OrthoDB" id="8867611at2"/>
<comment type="caution">
    <text evidence="3">The sequence shown here is derived from an EMBL/GenBank/DDBJ whole genome shotgun (WGS) entry which is preliminary data.</text>
</comment>
<dbReference type="PANTHER" id="PTHR41786:SF1">
    <property type="entry name" value="6-HYDROXYMETHYLPTERIN DIPHOSPHOKINASE MPTE-LIKE DOMAIN-CONTAINING PROTEIN"/>
    <property type="match status" value="1"/>
</dbReference>
<feature type="domain" description="6-hydroxymethylpterin diphosphokinase MptE-like" evidence="2">
    <location>
        <begin position="210"/>
        <end position="383"/>
    </location>
</feature>
<feature type="coiled-coil region" evidence="1">
    <location>
        <begin position="49"/>
        <end position="76"/>
    </location>
</feature>
<sequence>MYSAEQKDLFFQNVSSLKNTSLYKKLTTTISNNFKILPNGGGDLFSLNLINIHNKLSIYQDAKKELEEKLKLFQTQYLFYPVLYFYGFGNGILYKILLKNTHLKHLIVFEDDISLLYEIFHLIDFREELRNNKLIILQSDVLSKDLENIFTTPPFFNFLRVYFLHLHSVYYEIFQDKIIKLNNKISQIIKTTILYQGNDIEDALQGFTQFIFNSPKMILNPSLDSLYQTRKKKSKTAIIVSTGPSLDKQLLVLKKYQNKATIFCADSAYSILAKYDIKPDYVLMSERTEKTADLFKNSYKNIDEGIIFVLLALAHPKAIKYLEDSKRNYILIPYPSLFVKKCMLEDFGNFPSGSTVALNALKLAYTLEHKSIIFIGQDLAYSQDGTSHSKDYMYGSNYESSIKQESALAYGGKGEVKTHCMWNAFRLSIENFIYKNTKNCKFYNATEGGASIEGTIEKPFLECCLNLLNDNDKKFTQPKILDTDKQNELLLNIDENLYELYIDCDKFLKELNEYLKDTEEDSKKIFDKNIINKVVIQEIIKKLDSLKLRIDYYSKSVLYEFIRSFLMQFEFNLARIYVLNPKNEQEWLDKNLTWIKDHIFLMQVLIANIKLVKQGIRENIAPLKQILLSRNLKSLF</sequence>
<protein>
    <submittedName>
        <fullName evidence="3">DUF115 domain-containing protein</fullName>
    </submittedName>
</protein>
<keyword evidence="1" id="KW-0175">Coiled coil</keyword>
<evidence type="ECO:0000256" key="1">
    <source>
        <dbReference type="SAM" id="Coils"/>
    </source>
</evidence>
<reference evidence="3 4" key="1">
    <citation type="submission" date="2018-07" db="EMBL/GenBank/DDBJ databases">
        <title>Campylobacter zealandensis sp. nov., isolated from birds and water in New Zealand.</title>
        <authorList>
            <person name="Wilkinson D.A."/>
            <person name="Biggs P.J."/>
            <person name="French N.P."/>
            <person name="Midwinter A.C."/>
        </authorList>
    </citation>
    <scope>NUCLEOTIDE SEQUENCE [LARGE SCALE GENOMIC DNA]</scope>
    <source>
        <strain evidence="3 4">B423b</strain>
    </source>
</reference>
<dbReference type="RefSeq" id="WP_131186759.1">
    <property type="nucleotide sequence ID" value="NZ_QPGR01000012.1"/>
</dbReference>
<evidence type="ECO:0000259" key="2">
    <source>
        <dbReference type="Pfam" id="PF01973"/>
    </source>
</evidence>
<dbReference type="Proteomes" id="UP000292583">
    <property type="component" value="Unassembled WGS sequence"/>
</dbReference>
<keyword evidence="4" id="KW-1185">Reference proteome</keyword>
<proteinExistence type="predicted"/>
<evidence type="ECO:0000313" key="3">
    <source>
        <dbReference type="EMBL" id="TBR79932.1"/>
    </source>
</evidence>
<gene>
    <name evidence="3" type="ORF">DU473_06390</name>
</gene>
<dbReference type="AlphaFoldDB" id="A0A4Q9JT91"/>
<name>A0A4Q9JT91_9BACT</name>
<dbReference type="PANTHER" id="PTHR41786">
    <property type="entry name" value="MOTILITY ACCESSORY FACTOR MAF"/>
    <property type="match status" value="1"/>
</dbReference>
<dbReference type="InterPro" id="IPR002826">
    <property type="entry name" value="MptE-like"/>
</dbReference>
<accession>A0A4Q9JT91</accession>
<evidence type="ECO:0000313" key="4">
    <source>
        <dbReference type="Proteomes" id="UP000292583"/>
    </source>
</evidence>
<organism evidence="3 4">
    <name type="scientific">Campylobacter novaezeelandiae</name>
    <dbReference type="NCBI Taxonomy" id="2267891"/>
    <lineage>
        <taxon>Bacteria</taxon>
        <taxon>Pseudomonadati</taxon>
        <taxon>Campylobacterota</taxon>
        <taxon>Epsilonproteobacteria</taxon>
        <taxon>Campylobacterales</taxon>
        <taxon>Campylobacteraceae</taxon>
        <taxon>Campylobacter</taxon>
    </lineage>
</organism>
<dbReference type="EMBL" id="QPGR01000012">
    <property type="protein sequence ID" value="TBR79932.1"/>
    <property type="molecule type" value="Genomic_DNA"/>
</dbReference>